<dbReference type="GO" id="GO:0005737">
    <property type="term" value="C:cytoplasm"/>
    <property type="evidence" value="ECO:0007669"/>
    <property type="project" value="TreeGrafter"/>
</dbReference>
<dbReference type="InterPro" id="IPR057954">
    <property type="entry name" value="SET_TTL12"/>
</dbReference>
<proteinExistence type="predicted"/>
<keyword evidence="3" id="KW-1185">Reference proteome</keyword>
<dbReference type="EMBL" id="JAACXV010014605">
    <property type="protein sequence ID" value="KAF7265549.1"/>
    <property type="molecule type" value="Genomic_DNA"/>
</dbReference>
<dbReference type="Pfam" id="PF25556">
    <property type="entry name" value="SET_TTL"/>
    <property type="match status" value="1"/>
</dbReference>
<dbReference type="PANTHER" id="PTHR46088">
    <property type="entry name" value="TUBULIN--TYROSINE LIGASE-LIKE PROTEIN 12"/>
    <property type="match status" value="1"/>
</dbReference>
<feature type="domain" description="Tubulin--tyrosine ligase-like protein 12 SET-like" evidence="1">
    <location>
        <begin position="71"/>
        <end position="221"/>
    </location>
</feature>
<dbReference type="Pfam" id="PF03133">
    <property type="entry name" value="TTL"/>
    <property type="match status" value="1"/>
</dbReference>
<organism evidence="2 3">
    <name type="scientific">Rhynchophorus ferrugineus</name>
    <name type="common">Red palm weevil</name>
    <name type="synonym">Curculio ferrugineus</name>
    <dbReference type="NCBI Taxonomy" id="354439"/>
    <lineage>
        <taxon>Eukaryota</taxon>
        <taxon>Metazoa</taxon>
        <taxon>Ecdysozoa</taxon>
        <taxon>Arthropoda</taxon>
        <taxon>Hexapoda</taxon>
        <taxon>Insecta</taxon>
        <taxon>Pterygota</taxon>
        <taxon>Neoptera</taxon>
        <taxon>Endopterygota</taxon>
        <taxon>Coleoptera</taxon>
        <taxon>Polyphaga</taxon>
        <taxon>Cucujiformia</taxon>
        <taxon>Curculionidae</taxon>
        <taxon>Dryophthorinae</taxon>
        <taxon>Rhynchophorus</taxon>
    </lineage>
</organism>
<dbReference type="PANTHER" id="PTHR46088:SF1">
    <property type="entry name" value="TUBULIN--TYROSINE LIGASE-LIKE PROTEIN 12"/>
    <property type="match status" value="1"/>
</dbReference>
<comment type="caution">
    <text evidence="2">The sequence shown here is derived from an EMBL/GenBank/DDBJ whole genome shotgun (WGS) entry which is preliminary data.</text>
</comment>
<dbReference type="OrthoDB" id="60477at2759"/>
<evidence type="ECO:0000313" key="3">
    <source>
        <dbReference type="Proteomes" id="UP000625711"/>
    </source>
</evidence>
<reference evidence="2" key="1">
    <citation type="submission" date="2020-08" db="EMBL/GenBank/DDBJ databases">
        <title>Genome sequencing and assembly of the red palm weevil Rhynchophorus ferrugineus.</title>
        <authorList>
            <person name="Dias G.B."/>
            <person name="Bergman C.M."/>
            <person name="Manee M."/>
        </authorList>
    </citation>
    <scope>NUCLEOTIDE SEQUENCE</scope>
    <source>
        <strain evidence="2">AA-2017</strain>
        <tissue evidence="2">Whole larva</tissue>
    </source>
</reference>
<accession>A0A834HQW3</accession>
<dbReference type="PROSITE" id="PS51221">
    <property type="entry name" value="TTL"/>
    <property type="match status" value="1"/>
</dbReference>
<sequence>MGHTSPIETFLNQHKNQLIASGIPEIYWEILYKKLLTQSFDAGKVLQLVRVEYDESRKPYEPVWAVQAITDLNKNDPDNIFLIDHAWTYEISKAKAHLQYDPIRFRMAKILGIDVNLPKEELIDKIFDNMWRINSSYSVKNVEGTEQSLIWYVMDEVGSSLTHSDTPNCRVVPFIYLNEGMYSLLFMQENIEQGELLYRDFAEGVRDPVLRKATLLPWIPNTFEDVPIQPTLADPDYYLSGHISETLPDLEKLTGEQQTKEKYSCFAQYSLVRKYLTDPKFSLTDNEDEADIWWLTEHFRDFKMLSKTPTKFVNQFPYEDNQELAPWFPITYNLVTEVGNFASYFQKREEDGLENFWIIKPYNLARGPKIAQKYITKPVLFYRDDCEGRVKFDVRYVILLKSVKPLQVYVYKNFFLRFANKPFSLDNFEDYEKHFTVMNYTENATLKHMKCADFITDWEKQYSLYAWSDVEGKIMTMIKDIMECAITSPPPCGIAHSPQSRALYAADLMLEWDNNEIQPKILEINFMPDCERACNYYPNFYNNIFKLLFLNEENDIFYKL</sequence>
<gene>
    <name evidence="2" type="ORF">GWI33_021004</name>
</gene>
<dbReference type="Proteomes" id="UP000625711">
    <property type="component" value="Unassembled WGS sequence"/>
</dbReference>
<dbReference type="AlphaFoldDB" id="A0A834HQW3"/>
<dbReference type="Gene3D" id="3.30.470.20">
    <property type="entry name" value="ATP-grasp fold, B domain"/>
    <property type="match status" value="1"/>
</dbReference>
<dbReference type="InterPro" id="IPR027749">
    <property type="entry name" value="TTLL12"/>
</dbReference>
<dbReference type="InterPro" id="IPR004344">
    <property type="entry name" value="TTL/TTLL_fam"/>
</dbReference>
<evidence type="ECO:0000259" key="1">
    <source>
        <dbReference type="Pfam" id="PF25556"/>
    </source>
</evidence>
<name>A0A834HQW3_RHYFE</name>
<evidence type="ECO:0000313" key="2">
    <source>
        <dbReference type="EMBL" id="KAF7265549.1"/>
    </source>
</evidence>
<protein>
    <recommendedName>
        <fullName evidence="1">Tubulin--tyrosine ligase-like protein 12 SET-like domain-containing protein</fullName>
    </recommendedName>
</protein>